<evidence type="ECO:0000313" key="1">
    <source>
        <dbReference type="EMBL" id="SFV55550.1"/>
    </source>
</evidence>
<reference evidence="1" key="1">
    <citation type="submission" date="2016-10" db="EMBL/GenBank/DDBJ databases">
        <authorList>
            <person name="de Groot N.N."/>
        </authorList>
    </citation>
    <scope>NUCLEOTIDE SEQUENCE</scope>
</reference>
<name>A0A1W1BPQ4_9ZZZZ</name>
<protein>
    <submittedName>
        <fullName evidence="1">Uncharacterized protein</fullName>
    </submittedName>
</protein>
<gene>
    <name evidence="1" type="ORF">MNB_SV-3-1138</name>
</gene>
<dbReference type="AlphaFoldDB" id="A0A1W1BPQ4"/>
<dbReference type="EMBL" id="FPHI01000011">
    <property type="protein sequence ID" value="SFV55550.1"/>
    <property type="molecule type" value="Genomic_DNA"/>
</dbReference>
<sequence length="63" mass="7119">MLQIATQNKNLVMPEGTVITLKEITDLIGARHDKAMEKIRKLAKKPSFGCVIQTEAKIKIFKH</sequence>
<organism evidence="1">
    <name type="scientific">hydrothermal vent metagenome</name>
    <dbReference type="NCBI Taxonomy" id="652676"/>
    <lineage>
        <taxon>unclassified sequences</taxon>
        <taxon>metagenomes</taxon>
        <taxon>ecological metagenomes</taxon>
    </lineage>
</organism>
<proteinExistence type="predicted"/>
<accession>A0A1W1BPQ4</accession>